<accession>A0A2P2PF91</accession>
<protein>
    <submittedName>
        <fullName evidence="1">Uncharacterized protein</fullName>
    </submittedName>
</protein>
<reference evidence="1" key="1">
    <citation type="submission" date="2018-02" db="EMBL/GenBank/DDBJ databases">
        <title>Rhizophora mucronata_Transcriptome.</title>
        <authorList>
            <person name="Meera S.P."/>
            <person name="Sreeshan A."/>
            <person name="Augustine A."/>
        </authorList>
    </citation>
    <scope>NUCLEOTIDE SEQUENCE</scope>
    <source>
        <tissue evidence="1">Leaf</tissue>
    </source>
</reference>
<evidence type="ECO:0000313" key="1">
    <source>
        <dbReference type="EMBL" id="MBX53339.1"/>
    </source>
</evidence>
<dbReference type="EMBL" id="GGEC01072855">
    <property type="protein sequence ID" value="MBX53339.1"/>
    <property type="molecule type" value="Transcribed_RNA"/>
</dbReference>
<sequence>MILRIFRVVIKVLWEI</sequence>
<dbReference type="AlphaFoldDB" id="A0A2P2PF91"/>
<name>A0A2P2PF91_RHIMU</name>
<proteinExistence type="predicted"/>
<organism evidence="1">
    <name type="scientific">Rhizophora mucronata</name>
    <name type="common">Asiatic mangrove</name>
    <dbReference type="NCBI Taxonomy" id="61149"/>
    <lineage>
        <taxon>Eukaryota</taxon>
        <taxon>Viridiplantae</taxon>
        <taxon>Streptophyta</taxon>
        <taxon>Embryophyta</taxon>
        <taxon>Tracheophyta</taxon>
        <taxon>Spermatophyta</taxon>
        <taxon>Magnoliopsida</taxon>
        <taxon>eudicotyledons</taxon>
        <taxon>Gunneridae</taxon>
        <taxon>Pentapetalae</taxon>
        <taxon>rosids</taxon>
        <taxon>fabids</taxon>
        <taxon>Malpighiales</taxon>
        <taxon>Rhizophoraceae</taxon>
        <taxon>Rhizophora</taxon>
    </lineage>
</organism>